<keyword evidence="3" id="KW-0862">Zinc</keyword>
<dbReference type="InterPro" id="IPR013083">
    <property type="entry name" value="Znf_RING/FYVE/PHD"/>
</dbReference>
<dbReference type="InterPro" id="IPR017455">
    <property type="entry name" value="Znf_FYVE-rel"/>
</dbReference>
<dbReference type="Gene3D" id="3.30.500.40">
    <property type="match status" value="1"/>
</dbReference>
<dbReference type="GO" id="GO:0031901">
    <property type="term" value="C:early endosome membrane"/>
    <property type="evidence" value="ECO:0007669"/>
    <property type="project" value="TreeGrafter"/>
</dbReference>
<dbReference type="SMART" id="SM01421">
    <property type="entry name" value="DUF3480"/>
    <property type="match status" value="1"/>
</dbReference>
<sequence length="551" mass="61135">MKCGVKFTFTKRRHHCRACGKVRPNMNIFCVFCALCSSLKIRLTHLDGKEGRVCVSCHSTLIKSEIFFCQKLNQEKLEAVWDDECKLTQDLADRPQRTCLLNTWSHSSVPILLQEACGPYGWGTTSLVSSSSNLIPLDGLPPILTSTGVKGDYTVEEQPSEMLLIQELESGRPKPLVFVLNANLLAMVKLVNCIAGVITTKGMHAVGQVEVVVLLQCLPEEKVSPRTFFRHFIQLYRDSLTGQGHSPFTVPCRQNYRYSLPAVPGLTVDLEAHKTLIKIPSTGYNELMKALTKSNEHVLAVGACFNETADSHLICVQADDGQYQTQAISIHNQPRKVTGSCFFIFSSALKASAGYLAKSSIVEDGLMVQITVETMAELRRSLREMKDYTVTCGRLDQSESQDVNKGVISPIDGKSMESINSTKMFQKSEYKENGKIIRWTERGSSQRRSDTTLLSTAWLTERIAESLMLGHCVHISTLLKEDGMAKLGPLRVTSTPQEVGFVAGSNGQPLPAQYLNALDSVLIPVIHSRGRKRGDEPIVMELIFYILENIT</sequence>
<evidence type="ECO:0000256" key="2">
    <source>
        <dbReference type="ARBA" id="ARBA00022771"/>
    </source>
</evidence>
<dbReference type="PANTHER" id="PTHR46319">
    <property type="entry name" value="ZINC FINGER FYVE DOMAIN-CONTAINING PROTEIN"/>
    <property type="match status" value="1"/>
</dbReference>
<dbReference type="GO" id="GO:0016197">
    <property type="term" value="P:endosomal transport"/>
    <property type="evidence" value="ECO:0007669"/>
    <property type="project" value="TreeGrafter"/>
</dbReference>
<dbReference type="SMART" id="SM00064">
    <property type="entry name" value="FYVE"/>
    <property type="match status" value="1"/>
</dbReference>
<keyword evidence="2 4" id="KW-0863">Zinc-finger</keyword>
<dbReference type="InterPro" id="IPR011011">
    <property type="entry name" value="Znf_FYVE_PHD"/>
</dbReference>
<evidence type="ECO:0000256" key="1">
    <source>
        <dbReference type="ARBA" id="ARBA00022723"/>
    </source>
</evidence>
<dbReference type="PANTHER" id="PTHR46319:SF4">
    <property type="entry name" value="ZINC FINGER FYVE DOMAIN-CONTAINING PROTEIN 9"/>
    <property type="match status" value="1"/>
</dbReference>
<evidence type="ECO:0000259" key="5">
    <source>
        <dbReference type="PROSITE" id="PS50178"/>
    </source>
</evidence>
<evidence type="ECO:0000313" key="7">
    <source>
        <dbReference type="Proteomes" id="UP000472267"/>
    </source>
</evidence>
<keyword evidence="1" id="KW-0479">Metal-binding</keyword>
<dbReference type="FunFam" id="3.30.1360.220:FF:000001">
    <property type="entry name" value="Zinc finger, FYVE domain-containing 9a"/>
    <property type="match status" value="1"/>
</dbReference>
<dbReference type="OMA" id="THAINIH"/>
<organism evidence="6 7">
    <name type="scientific">Salarias fasciatus</name>
    <name type="common">Jewelled blenny</name>
    <name type="synonym">Blennius fasciatus</name>
    <dbReference type="NCBI Taxonomy" id="181472"/>
    <lineage>
        <taxon>Eukaryota</taxon>
        <taxon>Metazoa</taxon>
        <taxon>Chordata</taxon>
        <taxon>Craniata</taxon>
        <taxon>Vertebrata</taxon>
        <taxon>Euteleostomi</taxon>
        <taxon>Actinopterygii</taxon>
        <taxon>Neopterygii</taxon>
        <taxon>Teleostei</taxon>
        <taxon>Neoteleostei</taxon>
        <taxon>Acanthomorphata</taxon>
        <taxon>Ovalentaria</taxon>
        <taxon>Blenniimorphae</taxon>
        <taxon>Blenniiformes</taxon>
        <taxon>Blennioidei</taxon>
        <taxon>Blenniidae</taxon>
        <taxon>Salariinae</taxon>
        <taxon>Salarias</taxon>
    </lineage>
</organism>
<reference evidence="6" key="2">
    <citation type="submission" date="2025-08" db="UniProtKB">
        <authorList>
            <consortium name="Ensembl"/>
        </authorList>
    </citation>
    <scope>IDENTIFICATION</scope>
</reference>
<evidence type="ECO:0000313" key="6">
    <source>
        <dbReference type="Ensembl" id="ENSSFAP00005036030.1"/>
    </source>
</evidence>
<dbReference type="Gene3D" id="3.30.40.10">
    <property type="entry name" value="Zinc/RING finger domain, C3HC4 (zinc finger)"/>
    <property type="match status" value="1"/>
</dbReference>
<dbReference type="Pfam" id="PF01363">
    <property type="entry name" value="FYVE"/>
    <property type="match status" value="1"/>
</dbReference>
<reference evidence="6" key="3">
    <citation type="submission" date="2025-09" db="UniProtKB">
        <authorList>
            <consortium name="Ensembl"/>
        </authorList>
    </citation>
    <scope>IDENTIFICATION</scope>
</reference>
<keyword evidence="7" id="KW-1185">Reference proteome</keyword>
<dbReference type="Gene3D" id="3.30.1360.220">
    <property type="entry name" value="Domain of unknown function (DUF3480), N-terminal subdomain"/>
    <property type="match status" value="1"/>
</dbReference>
<evidence type="ECO:0000256" key="3">
    <source>
        <dbReference type="ARBA" id="ARBA00022833"/>
    </source>
</evidence>
<dbReference type="Ensembl" id="ENSSFAT00005037384.1">
    <property type="protein sequence ID" value="ENSSFAP00005036030.1"/>
    <property type="gene ID" value="ENSSFAG00005018235.1"/>
</dbReference>
<dbReference type="SUPFAM" id="SSF57903">
    <property type="entry name" value="FYVE/PHD zinc finger"/>
    <property type="match status" value="1"/>
</dbReference>
<accession>A0A672I4U7</accession>
<dbReference type="Pfam" id="PF11979">
    <property type="entry name" value="SARA_C"/>
    <property type="match status" value="1"/>
</dbReference>
<dbReference type="PROSITE" id="PS50178">
    <property type="entry name" value="ZF_FYVE"/>
    <property type="match status" value="1"/>
</dbReference>
<dbReference type="InParanoid" id="A0A672I4U7"/>
<dbReference type="GO" id="GO:0008270">
    <property type="term" value="F:zinc ion binding"/>
    <property type="evidence" value="ECO:0007669"/>
    <property type="project" value="UniProtKB-KW"/>
</dbReference>
<name>A0A672I4U7_SALFA</name>
<dbReference type="FunFam" id="3.30.500.40:FF:000001">
    <property type="entry name" value="Zinc finger, FYVE domain-containing 9a"/>
    <property type="match status" value="1"/>
</dbReference>
<dbReference type="InterPro" id="IPR000306">
    <property type="entry name" value="Znf_FYVE"/>
</dbReference>
<dbReference type="InterPro" id="IPR022557">
    <property type="entry name" value="SARA-like_C"/>
</dbReference>
<reference evidence="6" key="1">
    <citation type="submission" date="2019-06" db="EMBL/GenBank/DDBJ databases">
        <authorList>
            <consortium name="Wellcome Sanger Institute Data Sharing"/>
        </authorList>
    </citation>
    <scope>NUCLEOTIDE SEQUENCE [LARGE SCALE GENOMIC DNA]</scope>
</reference>
<evidence type="ECO:0000256" key="4">
    <source>
        <dbReference type="PROSITE-ProRule" id="PRU00091"/>
    </source>
</evidence>
<dbReference type="AlphaFoldDB" id="A0A672I4U7"/>
<dbReference type="Proteomes" id="UP000472267">
    <property type="component" value="Chromosome 23"/>
</dbReference>
<protein>
    <submittedName>
        <fullName evidence="6">Zinc finger, FYVE domain containing 9b</fullName>
    </submittedName>
</protein>
<feature type="domain" description="FYVE-type" evidence="5">
    <location>
        <begin position="1"/>
        <end position="62"/>
    </location>
</feature>
<proteinExistence type="predicted"/>